<evidence type="ECO:0000259" key="1">
    <source>
        <dbReference type="Pfam" id="PF07085"/>
    </source>
</evidence>
<sequence length="108" mass="11657">MTVWQAAQELKLRRLTGEQPDRELTGGYAGDLLSWVMGRAKGGDMWITIMTNENIVAVASLADVACVVLAEGVEPDEKTVKKADEQGVALYSTQLGTYETAAALSRLL</sequence>
<evidence type="ECO:0000313" key="3">
    <source>
        <dbReference type="Proteomes" id="UP000620366"/>
    </source>
</evidence>
<dbReference type="Proteomes" id="UP000620366">
    <property type="component" value="Unassembled WGS sequence"/>
</dbReference>
<name>A0A926DCN9_9FIRM</name>
<dbReference type="Gene3D" id="3.40.1390.20">
    <property type="entry name" value="HprK N-terminal domain-like"/>
    <property type="match status" value="1"/>
</dbReference>
<organism evidence="2 3">
    <name type="scientific">Feifania hominis</name>
    <dbReference type="NCBI Taxonomy" id="2763660"/>
    <lineage>
        <taxon>Bacteria</taxon>
        <taxon>Bacillati</taxon>
        <taxon>Bacillota</taxon>
        <taxon>Clostridia</taxon>
        <taxon>Eubacteriales</taxon>
        <taxon>Feifaniaceae</taxon>
        <taxon>Feifania</taxon>
    </lineage>
</organism>
<evidence type="ECO:0000313" key="2">
    <source>
        <dbReference type="EMBL" id="MBC8536153.1"/>
    </source>
</evidence>
<dbReference type="EMBL" id="JACRSP010000002">
    <property type="protein sequence ID" value="MBC8536153.1"/>
    <property type="molecule type" value="Genomic_DNA"/>
</dbReference>
<gene>
    <name evidence="2" type="ORF">H8695_05540</name>
</gene>
<keyword evidence="3" id="KW-1185">Reference proteome</keyword>
<dbReference type="SUPFAM" id="SSF75138">
    <property type="entry name" value="HprK N-terminal domain-like"/>
    <property type="match status" value="1"/>
</dbReference>
<dbReference type="RefSeq" id="WP_249299905.1">
    <property type="nucleotide sequence ID" value="NZ_JACRSP010000002.1"/>
</dbReference>
<dbReference type="InterPro" id="IPR010766">
    <property type="entry name" value="DRTGG"/>
</dbReference>
<proteinExistence type="predicted"/>
<dbReference type="Pfam" id="PF07085">
    <property type="entry name" value="DRTGG"/>
    <property type="match status" value="1"/>
</dbReference>
<comment type="caution">
    <text evidence="2">The sequence shown here is derived from an EMBL/GenBank/DDBJ whole genome shotgun (WGS) entry which is preliminary data.</text>
</comment>
<feature type="domain" description="DRTGG" evidence="1">
    <location>
        <begin position="38"/>
        <end position="106"/>
    </location>
</feature>
<dbReference type="AlphaFoldDB" id="A0A926DCN9"/>
<protein>
    <recommendedName>
        <fullName evidence="1">DRTGG domain-containing protein</fullName>
    </recommendedName>
</protein>
<reference evidence="2" key="1">
    <citation type="submission" date="2020-08" db="EMBL/GenBank/DDBJ databases">
        <title>Genome public.</title>
        <authorList>
            <person name="Liu C."/>
            <person name="Sun Q."/>
        </authorList>
    </citation>
    <scope>NUCLEOTIDE SEQUENCE</scope>
    <source>
        <strain evidence="2">BX7</strain>
    </source>
</reference>
<accession>A0A926DCN9</accession>
<dbReference type="InterPro" id="IPR028979">
    <property type="entry name" value="Ser_kin/Pase_Hpr-like_N_sf"/>
</dbReference>